<dbReference type="InterPro" id="IPR000073">
    <property type="entry name" value="AB_hydrolase_1"/>
</dbReference>
<protein>
    <submittedName>
        <fullName evidence="3">Esterase</fullName>
    </submittedName>
</protein>
<dbReference type="Pfam" id="PF00561">
    <property type="entry name" value="Abhydrolase_1"/>
    <property type="match status" value="1"/>
</dbReference>
<dbReference type="PRINTS" id="PR00111">
    <property type="entry name" value="ABHYDROLASE"/>
</dbReference>
<evidence type="ECO:0000256" key="1">
    <source>
        <dbReference type="ARBA" id="ARBA00022801"/>
    </source>
</evidence>
<name>A0AAN1WIK5_9GAMM</name>
<dbReference type="Proteomes" id="UP001320119">
    <property type="component" value="Chromosome"/>
</dbReference>
<dbReference type="PANTHER" id="PTHR46118:SF4">
    <property type="entry name" value="PROTEIN ABHD11"/>
    <property type="match status" value="1"/>
</dbReference>
<dbReference type="GO" id="GO:0016787">
    <property type="term" value="F:hydrolase activity"/>
    <property type="evidence" value="ECO:0007669"/>
    <property type="project" value="UniProtKB-KW"/>
</dbReference>
<dbReference type="SUPFAM" id="SSF53474">
    <property type="entry name" value="alpha/beta-Hydrolases"/>
    <property type="match status" value="1"/>
</dbReference>
<gene>
    <name evidence="3" type="ORF">MARGE09_P2435</name>
</gene>
<evidence type="ECO:0000313" key="3">
    <source>
        <dbReference type="EMBL" id="BCD98234.1"/>
    </source>
</evidence>
<dbReference type="PANTHER" id="PTHR46118">
    <property type="entry name" value="PROTEIN ABHD11"/>
    <property type="match status" value="1"/>
</dbReference>
<evidence type="ECO:0000313" key="4">
    <source>
        <dbReference type="Proteomes" id="UP001320119"/>
    </source>
</evidence>
<keyword evidence="1" id="KW-0378">Hydrolase</keyword>
<organism evidence="3 4">
    <name type="scientific">Marinagarivorans cellulosilyticus</name>
    <dbReference type="NCBI Taxonomy" id="2721545"/>
    <lineage>
        <taxon>Bacteria</taxon>
        <taxon>Pseudomonadati</taxon>
        <taxon>Pseudomonadota</taxon>
        <taxon>Gammaproteobacteria</taxon>
        <taxon>Cellvibrionales</taxon>
        <taxon>Cellvibrionaceae</taxon>
        <taxon>Marinagarivorans</taxon>
    </lineage>
</organism>
<evidence type="ECO:0000259" key="2">
    <source>
        <dbReference type="Pfam" id="PF00561"/>
    </source>
</evidence>
<reference evidence="3 4" key="1">
    <citation type="journal article" date="2022" name="IScience">
        <title>An ultrasensitive nanofiber-based assay for enzymatic hydrolysis and deep-sea microbial degradation of cellulose.</title>
        <authorList>
            <person name="Tsudome M."/>
            <person name="Tachioka M."/>
            <person name="Miyazaki M."/>
            <person name="Uchimura K."/>
            <person name="Tsuda M."/>
            <person name="Takaki Y."/>
            <person name="Deguchi S."/>
        </authorList>
    </citation>
    <scope>NUCLEOTIDE SEQUENCE [LARGE SCALE GENOMIC DNA]</scope>
    <source>
        <strain evidence="3 4">GE09</strain>
    </source>
</reference>
<dbReference type="AlphaFoldDB" id="A0AAN1WIK5"/>
<dbReference type="InterPro" id="IPR029058">
    <property type="entry name" value="AB_hydrolase_fold"/>
</dbReference>
<keyword evidence="4" id="KW-1185">Reference proteome</keyword>
<dbReference type="PRINTS" id="PR00412">
    <property type="entry name" value="EPOXHYDRLASE"/>
</dbReference>
<dbReference type="InterPro" id="IPR000639">
    <property type="entry name" value="Epox_hydrolase-like"/>
</dbReference>
<dbReference type="KEGG" id="marq:MARGE09_P2435"/>
<dbReference type="RefSeq" id="WP_236982452.1">
    <property type="nucleotide sequence ID" value="NZ_AP023086.1"/>
</dbReference>
<sequence>MALYYRVQGEPNADCPPVVLVHGLFGSLENLGALARSLSAHFRVYSVDLPNHGRSAHVDAMSVSSIANALLQWMDEQAMDRAFFIGHSLGGKAAMELALMAPQRCVKLAVIDIAPVRYESHHADVFKGLLSIEPAQLVSRSEADLALKAYVPELAVRSFLLKNLQKKDAGFVWRMNLPVIYRDYPELLAANCEPAKPFAGEVLFIKGGDSPYILQSHRRAILSRFPRAKTRVVVGTGHWLHAEKPDHVGQLLLSFLQAQ</sequence>
<dbReference type="Gene3D" id="3.40.50.1820">
    <property type="entry name" value="alpha/beta hydrolase"/>
    <property type="match status" value="1"/>
</dbReference>
<dbReference type="EMBL" id="AP023086">
    <property type="protein sequence ID" value="BCD98234.1"/>
    <property type="molecule type" value="Genomic_DNA"/>
</dbReference>
<proteinExistence type="predicted"/>
<accession>A0AAN1WIK5</accession>
<feature type="domain" description="AB hydrolase-1" evidence="2">
    <location>
        <begin position="16"/>
        <end position="245"/>
    </location>
</feature>